<evidence type="ECO:0000313" key="1">
    <source>
        <dbReference type="EMBL" id="GMT29501.1"/>
    </source>
</evidence>
<feature type="non-terminal residue" evidence="1">
    <location>
        <position position="1"/>
    </location>
</feature>
<evidence type="ECO:0000313" key="2">
    <source>
        <dbReference type="Proteomes" id="UP001432322"/>
    </source>
</evidence>
<dbReference type="AlphaFoldDB" id="A0AAV5WC62"/>
<proteinExistence type="predicted"/>
<accession>A0AAV5WC62</accession>
<comment type="caution">
    <text evidence="1">The sequence shown here is derived from an EMBL/GenBank/DDBJ whole genome shotgun (WGS) entry which is preliminary data.</text>
</comment>
<dbReference type="EMBL" id="BTSY01000005">
    <property type="protein sequence ID" value="GMT29501.1"/>
    <property type="molecule type" value="Genomic_DNA"/>
</dbReference>
<organism evidence="1 2">
    <name type="scientific">Pristionchus fissidentatus</name>
    <dbReference type="NCBI Taxonomy" id="1538716"/>
    <lineage>
        <taxon>Eukaryota</taxon>
        <taxon>Metazoa</taxon>
        <taxon>Ecdysozoa</taxon>
        <taxon>Nematoda</taxon>
        <taxon>Chromadorea</taxon>
        <taxon>Rhabditida</taxon>
        <taxon>Rhabditina</taxon>
        <taxon>Diplogasteromorpha</taxon>
        <taxon>Diplogasteroidea</taxon>
        <taxon>Neodiplogasteridae</taxon>
        <taxon>Pristionchus</taxon>
    </lineage>
</organism>
<sequence>KRKCFILSSDQENIICAHGPFLESLNVPAWEQKESNPLDTPVRVKVYPNVCIDTVIPLGTTDHVIAISEIHQEKLGEDYKVYANLVHAADLAGGGYGLTRCRIVILTQPSTEQPVQ</sequence>
<feature type="non-terminal residue" evidence="1">
    <location>
        <position position="116"/>
    </location>
</feature>
<dbReference type="Proteomes" id="UP001432322">
    <property type="component" value="Unassembled WGS sequence"/>
</dbReference>
<reference evidence="1" key="1">
    <citation type="submission" date="2023-10" db="EMBL/GenBank/DDBJ databases">
        <title>Genome assembly of Pristionchus species.</title>
        <authorList>
            <person name="Yoshida K."/>
            <person name="Sommer R.J."/>
        </authorList>
    </citation>
    <scope>NUCLEOTIDE SEQUENCE</scope>
    <source>
        <strain evidence="1">RS5133</strain>
    </source>
</reference>
<protein>
    <submittedName>
        <fullName evidence="1">Uncharacterized protein</fullName>
    </submittedName>
</protein>
<name>A0AAV5WC62_9BILA</name>
<keyword evidence="2" id="KW-1185">Reference proteome</keyword>
<gene>
    <name evidence="1" type="ORF">PFISCL1PPCAC_20798</name>
</gene>